<protein>
    <recommendedName>
        <fullName evidence="8">Transmembrane 9 superfamily member</fullName>
    </recommendedName>
</protein>
<keyword evidence="10" id="KW-1185">Reference proteome</keyword>
<organism evidence="10 11">
    <name type="scientific">Macrostomum lignano</name>
    <dbReference type="NCBI Taxonomy" id="282301"/>
    <lineage>
        <taxon>Eukaryota</taxon>
        <taxon>Metazoa</taxon>
        <taxon>Spiralia</taxon>
        <taxon>Lophotrochozoa</taxon>
        <taxon>Platyhelminthes</taxon>
        <taxon>Rhabditophora</taxon>
        <taxon>Macrostomorpha</taxon>
        <taxon>Macrostomida</taxon>
        <taxon>Macrostomidae</taxon>
        <taxon>Macrostomum</taxon>
    </lineage>
</organism>
<feature type="region of interest" description="Disordered" evidence="9">
    <location>
        <begin position="627"/>
        <end position="658"/>
    </location>
</feature>
<evidence type="ECO:0000256" key="6">
    <source>
        <dbReference type="ARBA" id="ARBA00023136"/>
    </source>
</evidence>
<comment type="similarity">
    <text evidence="2 8">Belongs to the nonaspanin (TM9SF) (TC 9.A.2) family.</text>
</comment>
<name>A0A1I8FF65_9PLAT</name>
<dbReference type="Proteomes" id="UP000095280">
    <property type="component" value="Unplaced"/>
</dbReference>
<evidence type="ECO:0000256" key="5">
    <source>
        <dbReference type="ARBA" id="ARBA00022989"/>
    </source>
</evidence>
<keyword evidence="5 8" id="KW-1133">Transmembrane helix</keyword>
<dbReference type="Gene3D" id="1.20.120.1760">
    <property type="match status" value="1"/>
</dbReference>
<sequence>MAPILELGLSSSCPASWRPTLMTLSGFLCPGAELPAAGLLRPGPCAPHQPTSRVTRAVPRAMWLVSALLNFASHTLRRMDGKQARRTGTSSPVGEMFDHGLDSWATLFFPMCVYSVFGRGVYGGTKVRPGELLVSVYAFTFAVGDSFWQTFAFGTWTYPLIWSSSAATMSSTKCQAFNLLTAIYSAVSLPVFLLRPDVPAGAGGADRLLAVCVLLACALTAANVVNQMLDHFKLRAFVIESPQKKSNRSTSLLLLCWRRGGCSARPAAAELYKPRAAPVQVYVNKVGPYFNPHETTTNYQLPRVPAGHHCAQVNEAYGELLDRRTAWRSPCSTSGSARTPPTRCWCSKQLSAADLEQLRTAVEDLYYFEFVVDDIPETGFVPHSHKVFLWTQTSRSGSTSAASASSFVKVVSRRRKAPVDLAKLQPGSQVAFTYSVAWVKSDVKFEDRAKLNQGHILLPPKTLEIHWLSVINSLILVLLLIGFVTVILFRILKKDFASTSASSSATIGGGRAVPGHHHWPVRHGAARPCSTCTTPRQHINSAGIVLYAFTSGNRRLRVLSECSRRLGRERWAANVLLTLLPVRLPAVHGGWRRGELGGPGPTAPPRRCPGPPVLLLLCLWAVPRASRSPSWAGNGRKNAPPGLDAPCRTKKHPQGDPRRALLTRPGRVHCLIGGFPQLQRR</sequence>
<accession>A0A1I8FF65</accession>
<evidence type="ECO:0000256" key="3">
    <source>
        <dbReference type="ARBA" id="ARBA00022692"/>
    </source>
</evidence>
<evidence type="ECO:0000256" key="7">
    <source>
        <dbReference type="ARBA" id="ARBA00037688"/>
    </source>
</evidence>
<evidence type="ECO:0000256" key="8">
    <source>
        <dbReference type="RuleBase" id="RU363079"/>
    </source>
</evidence>
<dbReference type="Pfam" id="PF02990">
    <property type="entry name" value="EMP70"/>
    <property type="match status" value="1"/>
</dbReference>
<comment type="function">
    <text evidence="7">Plays an essential role in autophagy.</text>
</comment>
<comment type="caution">
    <text evidence="8">Lacks conserved residue(s) required for the propagation of feature annotation.</text>
</comment>
<evidence type="ECO:0000256" key="2">
    <source>
        <dbReference type="ARBA" id="ARBA00005227"/>
    </source>
</evidence>
<feature type="transmembrane region" description="Helical" evidence="8">
    <location>
        <begin position="467"/>
        <end position="492"/>
    </location>
</feature>
<keyword evidence="3 8" id="KW-0812">Transmembrane</keyword>
<keyword evidence="4" id="KW-0732">Signal</keyword>
<proteinExistence type="inferred from homology"/>
<dbReference type="AlphaFoldDB" id="A0A1I8FF65"/>
<evidence type="ECO:0000256" key="9">
    <source>
        <dbReference type="SAM" id="MobiDB-lite"/>
    </source>
</evidence>
<dbReference type="InterPro" id="IPR043130">
    <property type="entry name" value="CDP-OH_PTrfase_TM_dom"/>
</dbReference>
<dbReference type="PANTHER" id="PTHR10766:SF177">
    <property type="entry name" value="TRANSMEMBRANE 9 SUPERFAMILY MEMBER 1"/>
    <property type="match status" value="1"/>
</dbReference>
<evidence type="ECO:0000313" key="11">
    <source>
        <dbReference type="WBParaSite" id="maker-unitig_32313-snap-gene-0.1-mRNA-1"/>
    </source>
</evidence>
<dbReference type="PROSITE" id="PS00379">
    <property type="entry name" value="CDP_ALCOHOL_P_TRANSF"/>
    <property type="match status" value="1"/>
</dbReference>
<dbReference type="InterPro" id="IPR004240">
    <property type="entry name" value="EMP70"/>
</dbReference>
<dbReference type="GO" id="GO:0000421">
    <property type="term" value="C:autophagosome membrane"/>
    <property type="evidence" value="ECO:0007669"/>
    <property type="project" value="UniProtKB-SubCell"/>
</dbReference>
<evidence type="ECO:0000313" key="10">
    <source>
        <dbReference type="Proteomes" id="UP000095280"/>
    </source>
</evidence>
<evidence type="ECO:0000256" key="4">
    <source>
        <dbReference type="ARBA" id="ARBA00022729"/>
    </source>
</evidence>
<dbReference type="WBParaSite" id="maker-unitig_32313-snap-gene-0.1-mRNA-1">
    <property type="protein sequence ID" value="maker-unitig_32313-snap-gene-0.1-mRNA-1"/>
    <property type="gene ID" value="maker-unitig_32313-snap-gene-0.1"/>
</dbReference>
<keyword evidence="6 8" id="KW-0472">Membrane</keyword>
<dbReference type="PANTHER" id="PTHR10766">
    <property type="entry name" value="TRANSMEMBRANE 9 SUPERFAMILY PROTEIN"/>
    <property type="match status" value="1"/>
</dbReference>
<evidence type="ECO:0000256" key="1">
    <source>
        <dbReference type="ARBA" id="ARBA00004542"/>
    </source>
</evidence>
<dbReference type="GO" id="GO:0072657">
    <property type="term" value="P:protein localization to membrane"/>
    <property type="evidence" value="ECO:0007669"/>
    <property type="project" value="TreeGrafter"/>
</dbReference>
<dbReference type="InterPro" id="IPR048254">
    <property type="entry name" value="CDP_ALCOHOL_P_TRANSF_CS"/>
</dbReference>
<reference evidence="11" key="1">
    <citation type="submission" date="2016-11" db="UniProtKB">
        <authorList>
            <consortium name="WormBaseParasite"/>
        </authorList>
    </citation>
    <scope>IDENTIFICATION</scope>
</reference>
<comment type="subcellular location">
    <subcellularLocation>
        <location evidence="1">Cytoplasmic vesicle</location>
        <location evidence="1">Autophagosome membrane</location>
        <topology evidence="1">Multi-pass membrane protein</topology>
    </subcellularLocation>
</comment>